<dbReference type="OrthoDB" id="8909581at2"/>
<sequence>MKKEYFEPTQESGAALFKRNIGGEVVMLNLLRLRDVADYSNNPELSPESPISGKEAFKNYIDHTLPFLQRSGGELLLLGEGGKYFIGPSDEKWDLVMLVKQSSVQNFFSFASDPECMAGIGHRTAAIADSRLLPIVENAAAT</sequence>
<evidence type="ECO:0000313" key="1">
    <source>
        <dbReference type="EMBL" id="OQK18115.1"/>
    </source>
</evidence>
<gene>
    <name evidence="1" type="ORF">AU255_09815</name>
</gene>
<reference evidence="1 2" key="1">
    <citation type="submission" date="2015-12" db="EMBL/GenBank/DDBJ databases">
        <authorList>
            <person name="Shamseldin A."/>
            <person name="Moawad H."/>
            <person name="Abd El-Rahim W.M."/>
            <person name="Sadowsky M.J."/>
        </authorList>
    </citation>
    <scope>NUCLEOTIDE SEQUENCE [LARGE SCALE GENOMIC DNA]</scope>
    <source>
        <strain evidence="1 2">WF1</strain>
    </source>
</reference>
<dbReference type="EMBL" id="LPUF01000001">
    <property type="protein sequence ID" value="OQK18115.1"/>
    <property type="molecule type" value="Genomic_DNA"/>
</dbReference>
<name>A0A1V8M982_9GAMM</name>
<dbReference type="SUPFAM" id="SSF54909">
    <property type="entry name" value="Dimeric alpha+beta barrel"/>
    <property type="match status" value="1"/>
</dbReference>
<organism evidence="1 2">
    <name type="scientific">Methyloprofundus sedimenti</name>
    <dbReference type="NCBI Taxonomy" id="1420851"/>
    <lineage>
        <taxon>Bacteria</taxon>
        <taxon>Pseudomonadati</taxon>
        <taxon>Pseudomonadota</taxon>
        <taxon>Gammaproteobacteria</taxon>
        <taxon>Methylococcales</taxon>
        <taxon>Methylococcaceae</taxon>
        <taxon>Methyloprofundus</taxon>
    </lineage>
</organism>
<dbReference type="Proteomes" id="UP000191980">
    <property type="component" value="Unassembled WGS sequence"/>
</dbReference>
<dbReference type="AlphaFoldDB" id="A0A1V8M982"/>
<dbReference type="PANTHER" id="PTHR40257:SF1">
    <property type="entry name" value="DUF1330 DOMAIN-CONTAINING PROTEIN"/>
    <property type="match status" value="1"/>
</dbReference>
<dbReference type="RefSeq" id="WP_080522720.1">
    <property type="nucleotide sequence ID" value="NZ_LPUF01000001.1"/>
</dbReference>
<evidence type="ECO:0008006" key="3">
    <source>
        <dbReference type="Google" id="ProtNLM"/>
    </source>
</evidence>
<dbReference type="Gene3D" id="3.30.70.100">
    <property type="match status" value="1"/>
</dbReference>
<comment type="caution">
    <text evidence="1">The sequence shown here is derived from an EMBL/GenBank/DDBJ whole genome shotgun (WGS) entry which is preliminary data.</text>
</comment>
<accession>A0A1V8M982</accession>
<dbReference type="InterPro" id="IPR011008">
    <property type="entry name" value="Dimeric_a/b-barrel"/>
</dbReference>
<proteinExistence type="predicted"/>
<keyword evidence="2" id="KW-1185">Reference proteome</keyword>
<dbReference type="PANTHER" id="PTHR40257">
    <property type="match status" value="1"/>
</dbReference>
<protein>
    <recommendedName>
        <fullName evidence="3">DUF1330 domain-containing protein</fullName>
    </recommendedName>
</protein>
<evidence type="ECO:0000313" key="2">
    <source>
        <dbReference type="Proteomes" id="UP000191980"/>
    </source>
</evidence>